<gene>
    <name evidence="2" type="ORF">MICPUCDRAFT_60205</name>
</gene>
<feature type="compositionally biased region" description="Low complexity" evidence="1">
    <location>
        <begin position="42"/>
        <end position="51"/>
    </location>
</feature>
<proteinExistence type="predicted"/>
<dbReference type="KEGG" id="mpp:MICPUCDRAFT_60205"/>
<evidence type="ECO:0000313" key="2">
    <source>
        <dbReference type="EMBL" id="EEH55481.1"/>
    </source>
</evidence>
<keyword evidence="3" id="KW-1185">Reference proteome</keyword>
<evidence type="ECO:0000313" key="3">
    <source>
        <dbReference type="Proteomes" id="UP000001876"/>
    </source>
</evidence>
<feature type="region of interest" description="Disordered" evidence="1">
    <location>
        <begin position="31"/>
        <end position="71"/>
    </location>
</feature>
<accession>C1MXL6</accession>
<organism evidence="3">
    <name type="scientific">Micromonas pusilla (strain CCMP1545)</name>
    <name type="common">Picoplanktonic green alga</name>
    <dbReference type="NCBI Taxonomy" id="564608"/>
    <lineage>
        <taxon>Eukaryota</taxon>
        <taxon>Viridiplantae</taxon>
        <taxon>Chlorophyta</taxon>
        <taxon>Mamiellophyceae</taxon>
        <taxon>Mamiellales</taxon>
        <taxon>Mamiellaceae</taxon>
        <taxon>Micromonas</taxon>
    </lineage>
</organism>
<protein>
    <submittedName>
        <fullName evidence="2">Uncharacterized protein</fullName>
    </submittedName>
</protein>
<dbReference type="RefSeq" id="XP_003060712.1">
    <property type="nucleotide sequence ID" value="XM_003060666.1"/>
</dbReference>
<evidence type="ECO:0000256" key="1">
    <source>
        <dbReference type="SAM" id="MobiDB-lite"/>
    </source>
</evidence>
<name>C1MXL6_MICPC</name>
<dbReference type="GeneID" id="9686149"/>
<reference evidence="2 3" key="1">
    <citation type="journal article" date="2009" name="Science">
        <title>Green evolution and dynamic adaptations revealed by genomes of the marine picoeukaryotes Micromonas.</title>
        <authorList>
            <person name="Worden A.Z."/>
            <person name="Lee J.H."/>
            <person name="Mock T."/>
            <person name="Rouze P."/>
            <person name="Simmons M.P."/>
            <person name="Aerts A.L."/>
            <person name="Allen A.E."/>
            <person name="Cuvelier M.L."/>
            <person name="Derelle E."/>
            <person name="Everett M.V."/>
            <person name="Foulon E."/>
            <person name="Grimwood J."/>
            <person name="Gundlach H."/>
            <person name="Henrissat B."/>
            <person name="Napoli C."/>
            <person name="McDonald S.M."/>
            <person name="Parker M.S."/>
            <person name="Rombauts S."/>
            <person name="Salamov A."/>
            <person name="Von Dassow P."/>
            <person name="Badger J.H."/>
            <person name="Coutinho P.M."/>
            <person name="Demir E."/>
            <person name="Dubchak I."/>
            <person name="Gentemann C."/>
            <person name="Eikrem W."/>
            <person name="Gready J.E."/>
            <person name="John U."/>
            <person name="Lanier W."/>
            <person name="Lindquist E.A."/>
            <person name="Lucas S."/>
            <person name="Mayer K.F."/>
            <person name="Moreau H."/>
            <person name="Not F."/>
            <person name="Otillar R."/>
            <person name="Panaud O."/>
            <person name="Pangilinan J."/>
            <person name="Paulsen I."/>
            <person name="Piegu B."/>
            <person name="Poliakov A."/>
            <person name="Robbens S."/>
            <person name="Schmutz J."/>
            <person name="Toulza E."/>
            <person name="Wyss T."/>
            <person name="Zelensky A."/>
            <person name="Zhou K."/>
            <person name="Armbrust E.V."/>
            <person name="Bhattacharya D."/>
            <person name="Goodenough U.W."/>
            <person name="Van de Peer Y."/>
            <person name="Grigoriev I.V."/>
        </authorList>
    </citation>
    <scope>NUCLEOTIDE SEQUENCE [LARGE SCALE GENOMIC DNA]</scope>
    <source>
        <strain evidence="2 3">CCMP1545</strain>
    </source>
</reference>
<dbReference type="Proteomes" id="UP000001876">
    <property type="component" value="Unassembled WGS sequence"/>
</dbReference>
<dbReference type="AlphaFoldDB" id="C1MXL6"/>
<sequence>MLRAFSRRAAGALLRPTRDIARLRAFASARVAREGEGEGDATDQQPAAADAMRGEGDEAEERGEDPPSVDETAPVLEFLAAVKVGKAADALVPEHVPDMDALLRVDGITLKKAGLTVKERKRVMIHRDKMVAGFWFPDGRGIYRTAMGPGSSKWKPIKKRRLERLKAKE</sequence>
<dbReference type="EMBL" id="GG663742">
    <property type="protein sequence ID" value="EEH55481.1"/>
    <property type="molecule type" value="Genomic_DNA"/>
</dbReference>